<accession>A0A6A5YZW6</accession>
<dbReference type="AlphaFoldDB" id="A0A6A5YZW6"/>
<proteinExistence type="predicted"/>
<keyword evidence="2" id="KW-1185">Reference proteome</keyword>
<protein>
    <recommendedName>
        <fullName evidence="3">SprT-like domain-containing protein</fullName>
    </recommendedName>
</protein>
<sequence>MSSNKKVYFNKPAVYSASEEKDGKRIITEATWEFRYERVPSQNGGYMAGLSSGLGNTICIRIDPVKGVCPYIDLWGMELISMLLHEVIHAFFDKHACRECNTYKQNNNANGHGRSWQLVAPAVEDVFLREFGLPVDLCRWESYVNNRDGIEELPSVHDLSIFRFEHRLTEFGDYTAVRHLVKRTMQLSYCTPSYGGRAERLPVNVEERKPEGTCCNDSRFSGRAGFDM</sequence>
<evidence type="ECO:0008006" key="3">
    <source>
        <dbReference type="Google" id="ProtNLM"/>
    </source>
</evidence>
<reference evidence="1" key="1">
    <citation type="journal article" date="2020" name="Stud. Mycol.">
        <title>101 Dothideomycetes genomes: a test case for predicting lifestyles and emergence of pathogens.</title>
        <authorList>
            <person name="Haridas S."/>
            <person name="Albert R."/>
            <person name="Binder M."/>
            <person name="Bloem J."/>
            <person name="Labutti K."/>
            <person name="Salamov A."/>
            <person name="Andreopoulos B."/>
            <person name="Baker S."/>
            <person name="Barry K."/>
            <person name="Bills G."/>
            <person name="Bluhm B."/>
            <person name="Cannon C."/>
            <person name="Castanera R."/>
            <person name="Culley D."/>
            <person name="Daum C."/>
            <person name="Ezra D."/>
            <person name="Gonzalez J."/>
            <person name="Henrissat B."/>
            <person name="Kuo A."/>
            <person name="Liang C."/>
            <person name="Lipzen A."/>
            <person name="Lutzoni F."/>
            <person name="Magnuson J."/>
            <person name="Mondo S."/>
            <person name="Nolan M."/>
            <person name="Ohm R."/>
            <person name="Pangilinan J."/>
            <person name="Park H.-J."/>
            <person name="Ramirez L."/>
            <person name="Alfaro M."/>
            <person name="Sun H."/>
            <person name="Tritt A."/>
            <person name="Yoshinaga Y."/>
            <person name="Zwiers L.-H."/>
            <person name="Turgeon B."/>
            <person name="Goodwin S."/>
            <person name="Spatafora J."/>
            <person name="Crous P."/>
            <person name="Grigoriev I."/>
        </authorList>
    </citation>
    <scope>NUCLEOTIDE SEQUENCE</scope>
    <source>
        <strain evidence="1">CBS 627.86</strain>
    </source>
</reference>
<name>A0A6A5YZW6_9PLEO</name>
<dbReference type="Proteomes" id="UP000799770">
    <property type="component" value="Unassembled WGS sequence"/>
</dbReference>
<evidence type="ECO:0000313" key="1">
    <source>
        <dbReference type="EMBL" id="KAF2112137.1"/>
    </source>
</evidence>
<organism evidence="1 2">
    <name type="scientific">Lophiotrema nucula</name>
    <dbReference type="NCBI Taxonomy" id="690887"/>
    <lineage>
        <taxon>Eukaryota</taxon>
        <taxon>Fungi</taxon>
        <taxon>Dikarya</taxon>
        <taxon>Ascomycota</taxon>
        <taxon>Pezizomycotina</taxon>
        <taxon>Dothideomycetes</taxon>
        <taxon>Pleosporomycetidae</taxon>
        <taxon>Pleosporales</taxon>
        <taxon>Lophiotremataceae</taxon>
        <taxon>Lophiotrema</taxon>
    </lineage>
</organism>
<dbReference type="EMBL" id="ML977332">
    <property type="protein sequence ID" value="KAF2112137.1"/>
    <property type="molecule type" value="Genomic_DNA"/>
</dbReference>
<evidence type="ECO:0000313" key="2">
    <source>
        <dbReference type="Proteomes" id="UP000799770"/>
    </source>
</evidence>
<gene>
    <name evidence="1" type="ORF">BDV96DRAFT_581224</name>
</gene>
<dbReference type="OrthoDB" id="3660832at2759"/>